<dbReference type="EMBL" id="SDEE01000066">
    <property type="protein sequence ID" value="RXW22623.1"/>
    <property type="molecule type" value="Genomic_DNA"/>
</dbReference>
<dbReference type="Proteomes" id="UP000290288">
    <property type="component" value="Unassembled WGS sequence"/>
</dbReference>
<keyword evidence="2" id="KW-1185">Reference proteome</keyword>
<gene>
    <name evidence="1" type="ORF">EST38_g3246</name>
</gene>
<name>A0A4Q2DRH6_9AGAR</name>
<comment type="caution">
    <text evidence="1">The sequence shown here is derived from an EMBL/GenBank/DDBJ whole genome shotgun (WGS) entry which is preliminary data.</text>
</comment>
<evidence type="ECO:0000313" key="1">
    <source>
        <dbReference type="EMBL" id="RXW22623.1"/>
    </source>
</evidence>
<dbReference type="SUPFAM" id="SSF52047">
    <property type="entry name" value="RNI-like"/>
    <property type="match status" value="1"/>
</dbReference>
<sequence length="386" mass="43662">MLSPSVERVEFGNLFLSTPAFHTYALSLVRDGLPSLTELVLCDAGSSSQINHVWATLAGMSTRLQSLTLRFPNAFVLETTTLRKLAQQLQNLTSLTLDVHTESHRQSKDTQDQVLPSLHTLHLVNRSETKLCDCYPSFLLEKATSVTFSLTGSVANNDAFSESLDTLSTLELLKKVEIEGYPNQYVTVSSVVPFLQRLQLEELHLQKMWGFRQEQGEQSAYHIVQGLVDEISSNSRLRCLSLPIWRSRSSGYDAIKYHPVSCLLYAAQHAKGLQRMSLSIDSAAQGPNGETVTSMVQNWTNPGGSSELRYLEIAEMRDSNFTPNDYRNIARLLDLIFPNLISVTMIKNPQLSPQWEEHWQLIEEYRQMQKSLRLYQGSRKLFTTTV</sequence>
<dbReference type="STRING" id="2316362.A0A4Q2DRH6"/>
<dbReference type="InterPro" id="IPR032675">
    <property type="entry name" value="LRR_dom_sf"/>
</dbReference>
<dbReference type="Gene3D" id="3.80.10.10">
    <property type="entry name" value="Ribonuclease Inhibitor"/>
    <property type="match status" value="1"/>
</dbReference>
<reference evidence="1 2" key="1">
    <citation type="submission" date="2019-01" db="EMBL/GenBank/DDBJ databases">
        <title>Draft genome sequence of Psathyrella aberdarensis IHI B618.</title>
        <authorList>
            <person name="Buettner E."/>
            <person name="Kellner H."/>
        </authorList>
    </citation>
    <scope>NUCLEOTIDE SEQUENCE [LARGE SCALE GENOMIC DNA]</scope>
    <source>
        <strain evidence="1 2">IHI B618</strain>
    </source>
</reference>
<evidence type="ECO:0000313" key="2">
    <source>
        <dbReference type="Proteomes" id="UP000290288"/>
    </source>
</evidence>
<organism evidence="1 2">
    <name type="scientific">Candolleomyces aberdarensis</name>
    <dbReference type="NCBI Taxonomy" id="2316362"/>
    <lineage>
        <taxon>Eukaryota</taxon>
        <taxon>Fungi</taxon>
        <taxon>Dikarya</taxon>
        <taxon>Basidiomycota</taxon>
        <taxon>Agaricomycotina</taxon>
        <taxon>Agaricomycetes</taxon>
        <taxon>Agaricomycetidae</taxon>
        <taxon>Agaricales</taxon>
        <taxon>Agaricineae</taxon>
        <taxon>Psathyrellaceae</taxon>
        <taxon>Candolleomyces</taxon>
    </lineage>
</organism>
<proteinExistence type="predicted"/>
<dbReference type="AlphaFoldDB" id="A0A4Q2DRH6"/>
<accession>A0A4Q2DRH6</accession>
<dbReference type="OrthoDB" id="2447803at2759"/>
<protein>
    <submittedName>
        <fullName evidence="1">Uncharacterized protein</fullName>
    </submittedName>
</protein>